<keyword evidence="2" id="KW-1185">Reference proteome</keyword>
<accession>A0A177N6K2</accession>
<protein>
    <recommendedName>
        <fullName evidence="3">Polymerase nucleotidyl transferase domain-containing protein</fullName>
    </recommendedName>
</protein>
<name>A0A177N6K2_9GAMM</name>
<gene>
    <name evidence="1" type="ORF">A1359_11885</name>
</gene>
<evidence type="ECO:0008006" key="3">
    <source>
        <dbReference type="Google" id="ProtNLM"/>
    </source>
</evidence>
<dbReference type="STRING" id="980561.A1359_11885"/>
<proteinExistence type="predicted"/>
<dbReference type="Proteomes" id="UP000078476">
    <property type="component" value="Unassembled WGS sequence"/>
</dbReference>
<evidence type="ECO:0000313" key="1">
    <source>
        <dbReference type="EMBL" id="OAI13636.1"/>
    </source>
</evidence>
<dbReference type="SUPFAM" id="SSF81301">
    <property type="entry name" value="Nucleotidyltransferase"/>
    <property type="match status" value="1"/>
</dbReference>
<dbReference type="RefSeq" id="WP_066984068.1">
    <property type="nucleotide sequence ID" value="NZ_LUUI01000117.1"/>
</dbReference>
<dbReference type="InterPro" id="IPR043519">
    <property type="entry name" value="NT_sf"/>
</dbReference>
<sequence length="212" mass="24246">MVNTKYTLLIGSFARGTGDLNSDIDMLRIGHTMSVMKPANINQHLPLSYVDYDLNSFFKLYDAGSLFLYHAFFEGRLLDGDSDQWNKLRENFVVSDNFIAPINEYLEVLEYIDSYPGYELSFVPYLSNIFKCLKNIGIFQLASRKQYDFEKMVALEAGCGLTSTDAHTLILANAVYERSMPISLQLMTEFEKSANEWNRRLNGQIARLANDI</sequence>
<reference evidence="1 2" key="1">
    <citation type="submission" date="2016-03" db="EMBL/GenBank/DDBJ databases">
        <authorList>
            <person name="Ploux O."/>
        </authorList>
    </citation>
    <scope>NUCLEOTIDE SEQUENCE [LARGE SCALE GENOMIC DNA]</scope>
    <source>
        <strain evidence="1 2">R-45370</strain>
    </source>
</reference>
<dbReference type="AlphaFoldDB" id="A0A177N6K2"/>
<dbReference type="OrthoDB" id="8223306at2"/>
<comment type="caution">
    <text evidence="1">The sequence shown here is derived from an EMBL/GenBank/DDBJ whole genome shotgun (WGS) entry which is preliminary data.</text>
</comment>
<evidence type="ECO:0000313" key="2">
    <source>
        <dbReference type="Proteomes" id="UP000078476"/>
    </source>
</evidence>
<dbReference type="EMBL" id="LUUI01000117">
    <property type="protein sequence ID" value="OAI13636.1"/>
    <property type="molecule type" value="Genomic_DNA"/>
</dbReference>
<organism evidence="1 2">
    <name type="scientific">Methylomonas lenta</name>
    <dbReference type="NCBI Taxonomy" id="980561"/>
    <lineage>
        <taxon>Bacteria</taxon>
        <taxon>Pseudomonadati</taxon>
        <taxon>Pseudomonadota</taxon>
        <taxon>Gammaproteobacteria</taxon>
        <taxon>Methylococcales</taxon>
        <taxon>Methylococcaceae</taxon>
        <taxon>Methylomonas</taxon>
    </lineage>
</organism>